<dbReference type="Gene3D" id="3.30.2290.10">
    <property type="entry name" value="PmbA/TldD superfamily"/>
    <property type="match status" value="1"/>
</dbReference>
<dbReference type="GO" id="GO:0005829">
    <property type="term" value="C:cytosol"/>
    <property type="evidence" value="ECO:0007669"/>
    <property type="project" value="TreeGrafter"/>
</dbReference>
<sequence>MQVPARDAVEEASAFLVNEVLSRGAAGADVVCSFGQGSSLSLRDGVPEKNSSGTSFGIGLRTLDREGRQGVAHVNSLERRHLEELAAWSLNNCSSSEPDPHLRLARQGRDVRPDLELFDEAVLRVTPEYRMAVCREMWEIARDADPRVVSVRSASWGEGSGEYHYRSSEGVSGWYSGTSAGCGVSVILSGGDVMEMGGYGDDSRFLSGLDPRKVAAEAVRRTALVLAGKSLPTGRYDLVLDGEAAASLVDVLGELFLASNIHKNKSFLRDKLGEKVASPALSLVDDGLLVRGMGSSPFDGEGVSCTTTRLLSDGVVTAWLYNLKYALLDGVASTGNAGRSISGTPDVDCSNLLLLPGQWTPEDLLLQVGSGIYVTEFLGLHTINPVSGEFSLGIKGASISGGALGGAVSGMTIAGNLKDILNTIDLIGNDFRFYGSTGACSLVVRDVAAAGS</sequence>
<proteinExistence type="predicted"/>
<dbReference type="InterPro" id="IPR035068">
    <property type="entry name" value="TldD/PmbA_N"/>
</dbReference>
<dbReference type="AlphaFoldDB" id="A0A644WAH1"/>
<organism evidence="4">
    <name type="scientific">bioreactor metagenome</name>
    <dbReference type="NCBI Taxonomy" id="1076179"/>
    <lineage>
        <taxon>unclassified sequences</taxon>
        <taxon>metagenomes</taxon>
        <taxon>ecological metagenomes</taxon>
    </lineage>
</organism>
<dbReference type="InterPro" id="IPR047657">
    <property type="entry name" value="PmbA"/>
</dbReference>
<dbReference type="Pfam" id="PF01523">
    <property type="entry name" value="PmbA_TldD_1st"/>
    <property type="match status" value="1"/>
</dbReference>
<keyword evidence="4" id="KW-0378">Hydrolase</keyword>
<dbReference type="GO" id="GO:0008237">
    <property type="term" value="F:metallopeptidase activity"/>
    <property type="evidence" value="ECO:0007669"/>
    <property type="project" value="UniProtKB-KW"/>
</dbReference>
<evidence type="ECO:0000259" key="3">
    <source>
        <dbReference type="Pfam" id="PF19290"/>
    </source>
</evidence>
<dbReference type="EMBL" id="VSSQ01000666">
    <property type="protein sequence ID" value="MPL99423.1"/>
    <property type="molecule type" value="Genomic_DNA"/>
</dbReference>
<dbReference type="InterPro" id="IPR002510">
    <property type="entry name" value="Metalloprtase-TldD/E_N"/>
</dbReference>
<dbReference type="InterPro" id="IPR045570">
    <property type="entry name" value="Metalloprtase-TldD/E_cen_dom"/>
</dbReference>
<dbReference type="InterPro" id="IPR045569">
    <property type="entry name" value="Metalloprtase-TldD/E_C"/>
</dbReference>
<dbReference type="PANTHER" id="PTHR43421">
    <property type="entry name" value="METALLOPROTEASE PMBA"/>
    <property type="match status" value="1"/>
</dbReference>
<dbReference type="GO" id="GO:0006508">
    <property type="term" value="P:proteolysis"/>
    <property type="evidence" value="ECO:0007669"/>
    <property type="project" value="UniProtKB-KW"/>
</dbReference>
<dbReference type="Pfam" id="PF19290">
    <property type="entry name" value="PmbA_TldD_2nd"/>
    <property type="match status" value="1"/>
</dbReference>
<feature type="domain" description="Metalloprotease TldD/E N-terminal" evidence="1">
    <location>
        <begin position="28"/>
        <end position="91"/>
    </location>
</feature>
<feature type="domain" description="Metalloprotease TldD/E central" evidence="3">
    <location>
        <begin position="124"/>
        <end position="223"/>
    </location>
</feature>
<keyword evidence="4" id="KW-0482">Metalloprotease</keyword>
<gene>
    <name evidence="4" type="primary">pmbA_6</name>
    <name evidence="4" type="ORF">SDC9_45641</name>
</gene>
<dbReference type="Pfam" id="PF19289">
    <property type="entry name" value="PmbA_TldD_3rd"/>
    <property type="match status" value="1"/>
</dbReference>
<dbReference type="PANTHER" id="PTHR43421:SF1">
    <property type="entry name" value="METALLOPROTEASE PMBA"/>
    <property type="match status" value="1"/>
</dbReference>
<name>A0A644WAH1_9ZZZZ</name>
<dbReference type="InterPro" id="IPR036059">
    <property type="entry name" value="TldD/PmbA_sf"/>
</dbReference>
<reference evidence="4" key="1">
    <citation type="submission" date="2019-08" db="EMBL/GenBank/DDBJ databases">
        <authorList>
            <person name="Kucharzyk K."/>
            <person name="Murdoch R.W."/>
            <person name="Higgins S."/>
            <person name="Loffler F."/>
        </authorList>
    </citation>
    <scope>NUCLEOTIDE SEQUENCE</scope>
</reference>
<evidence type="ECO:0000313" key="4">
    <source>
        <dbReference type="EMBL" id="MPL99423.1"/>
    </source>
</evidence>
<dbReference type="EC" id="3.4.-.-" evidence="4"/>
<accession>A0A644WAH1</accession>
<evidence type="ECO:0000259" key="2">
    <source>
        <dbReference type="Pfam" id="PF19289"/>
    </source>
</evidence>
<feature type="domain" description="Metalloprotease TldD/E C-terminal" evidence="2">
    <location>
        <begin position="233"/>
        <end position="451"/>
    </location>
</feature>
<evidence type="ECO:0000259" key="1">
    <source>
        <dbReference type="Pfam" id="PF01523"/>
    </source>
</evidence>
<protein>
    <submittedName>
        <fullName evidence="4">Metalloprotease PmbA</fullName>
        <ecNumber evidence="4">3.4.-.-</ecNumber>
    </submittedName>
</protein>
<dbReference type="SUPFAM" id="SSF111283">
    <property type="entry name" value="Putative modulator of DNA gyrase, PmbA/TldD"/>
    <property type="match status" value="1"/>
</dbReference>
<keyword evidence="4" id="KW-0645">Protease</keyword>
<comment type="caution">
    <text evidence="4">The sequence shown here is derived from an EMBL/GenBank/DDBJ whole genome shotgun (WGS) entry which is preliminary data.</text>
</comment>